<dbReference type="Proteomes" id="UP000290289">
    <property type="component" value="Chromosome 1"/>
</dbReference>
<feature type="domain" description="DUF7804" evidence="1">
    <location>
        <begin position="76"/>
        <end position="155"/>
    </location>
</feature>
<gene>
    <name evidence="2" type="ORF">DVH24_022842</name>
</gene>
<accession>A0A498KLS6</accession>
<dbReference type="AlphaFoldDB" id="A0A498KLS6"/>
<protein>
    <recommendedName>
        <fullName evidence="1">DUF7804 domain-containing protein</fullName>
    </recommendedName>
</protein>
<dbReference type="Gramene" id="mRNA:MD01G0135500">
    <property type="protein sequence ID" value="CDS:MD01G0135500.1"/>
    <property type="gene ID" value="MD01G0135500"/>
</dbReference>
<dbReference type="InterPro" id="IPR056706">
    <property type="entry name" value="DUF7804"/>
</dbReference>
<dbReference type="Pfam" id="PF25089">
    <property type="entry name" value="DUF7804"/>
    <property type="match status" value="1"/>
</dbReference>
<keyword evidence="3" id="KW-1185">Reference proteome</keyword>
<dbReference type="EMBL" id="RDQH01000327">
    <property type="protein sequence ID" value="RXI08698.1"/>
    <property type="molecule type" value="Genomic_DNA"/>
</dbReference>
<evidence type="ECO:0000313" key="2">
    <source>
        <dbReference type="EMBL" id="RXI08698.1"/>
    </source>
</evidence>
<sequence>MASLGVQFGGNNNAVLDHRRQNSLCICSPSSKQSVSMIRGSGGKRGSEVLAMAGPGLEAVGRERRRGGGSDAAAAAYEKLDEWMRESVVEIVKNLREAPLLVNVYGRSTDGRPRLETEKRVEEENWDGLRRKWEAGVAPFPDGVIFVEELDDDNGDGEGSGNDERGDAITRAWGLVVQGRGEESAPACYLLKTSKVDSGPGFGLGMGLGCTHFCLVRVNSFREKAQSQLKNCWLLQSQTQAQAQAQ</sequence>
<organism evidence="2 3">
    <name type="scientific">Malus domestica</name>
    <name type="common">Apple</name>
    <name type="synonym">Pyrus malus</name>
    <dbReference type="NCBI Taxonomy" id="3750"/>
    <lineage>
        <taxon>Eukaryota</taxon>
        <taxon>Viridiplantae</taxon>
        <taxon>Streptophyta</taxon>
        <taxon>Embryophyta</taxon>
        <taxon>Tracheophyta</taxon>
        <taxon>Spermatophyta</taxon>
        <taxon>Magnoliopsida</taxon>
        <taxon>eudicotyledons</taxon>
        <taxon>Gunneridae</taxon>
        <taxon>Pentapetalae</taxon>
        <taxon>rosids</taxon>
        <taxon>fabids</taxon>
        <taxon>Rosales</taxon>
        <taxon>Rosaceae</taxon>
        <taxon>Amygdaloideae</taxon>
        <taxon>Maleae</taxon>
        <taxon>Malus</taxon>
    </lineage>
</organism>
<dbReference type="PANTHER" id="PTHR35127:SF1">
    <property type="entry name" value="GENOME ASSEMBLY, CHROMOSOME: A10"/>
    <property type="match status" value="1"/>
</dbReference>
<reference evidence="2 3" key="1">
    <citation type="submission" date="2018-10" db="EMBL/GenBank/DDBJ databases">
        <title>A high-quality apple genome assembly.</title>
        <authorList>
            <person name="Hu J."/>
        </authorList>
    </citation>
    <scope>NUCLEOTIDE SEQUENCE [LARGE SCALE GENOMIC DNA]</scope>
    <source>
        <strain evidence="3">cv. HFTH1</strain>
        <tissue evidence="2">Young leaf</tissue>
    </source>
</reference>
<name>A0A498KLS6_MALDO</name>
<dbReference type="PANTHER" id="PTHR35127">
    <property type="entry name" value="OS03G0736900 PROTEIN"/>
    <property type="match status" value="1"/>
</dbReference>
<proteinExistence type="predicted"/>
<evidence type="ECO:0000259" key="1">
    <source>
        <dbReference type="Pfam" id="PF25089"/>
    </source>
</evidence>
<comment type="caution">
    <text evidence="2">The sequence shown here is derived from an EMBL/GenBank/DDBJ whole genome shotgun (WGS) entry which is preliminary data.</text>
</comment>
<evidence type="ECO:0000313" key="3">
    <source>
        <dbReference type="Proteomes" id="UP000290289"/>
    </source>
</evidence>